<name>A0A1C3VFP5_9HYPH</name>
<dbReference type="Proteomes" id="UP000199205">
    <property type="component" value="Unassembled WGS sequence"/>
</dbReference>
<protein>
    <submittedName>
        <fullName evidence="3">Uncharacterized protein</fullName>
    </submittedName>
</protein>
<dbReference type="EMBL" id="FMAF01000005">
    <property type="protein sequence ID" value="SCB26354.1"/>
    <property type="molecule type" value="Genomic_DNA"/>
</dbReference>
<dbReference type="OrthoDB" id="8401302at2"/>
<evidence type="ECO:0000256" key="2">
    <source>
        <dbReference type="SAM" id="Phobius"/>
    </source>
</evidence>
<dbReference type="AlphaFoldDB" id="A0A1C3VFP5"/>
<keyword evidence="2" id="KW-0812">Transmembrane</keyword>
<evidence type="ECO:0000313" key="3">
    <source>
        <dbReference type="EMBL" id="SCB26354.1"/>
    </source>
</evidence>
<keyword evidence="2" id="KW-0472">Membrane</keyword>
<keyword evidence="2" id="KW-1133">Transmembrane helix</keyword>
<reference evidence="3 4" key="1">
    <citation type="submission" date="2016-08" db="EMBL/GenBank/DDBJ databases">
        <authorList>
            <person name="Seilhamer J.J."/>
        </authorList>
    </citation>
    <scope>NUCLEOTIDE SEQUENCE [LARGE SCALE GENOMIC DNA]</scope>
    <source>
        <strain evidence="3 4">P1-7</strain>
    </source>
</reference>
<organism evidence="3 4">
    <name type="scientific">Rhizobium lusitanum</name>
    <dbReference type="NCBI Taxonomy" id="293958"/>
    <lineage>
        <taxon>Bacteria</taxon>
        <taxon>Pseudomonadati</taxon>
        <taxon>Pseudomonadota</taxon>
        <taxon>Alphaproteobacteria</taxon>
        <taxon>Hyphomicrobiales</taxon>
        <taxon>Rhizobiaceae</taxon>
        <taxon>Rhizobium/Agrobacterium group</taxon>
        <taxon>Rhizobium</taxon>
    </lineage>
</organism>
<evidence type="ECO:0000313" key="4">
    <source>
        <dbReference type="Proteomes" id="UP000199205"/>
    </source>
</evidence>
<accession>A0A1C3VFP5</accession>
<evidence type="ECO:0000256" key="1">
    <source>
        <dbReference type="SAM" id="MobiDB-lite"/>
    </source>
</evidence>
<sequence length="264" mass="27200">MCDQQILYGRKKLASTIAVVMSFVMIAGCATTGTKPKETSEAAPQQTTAEQLAASLNNKAEARRQKGDVAYRDPLVHSVSGTRQQVIAEQNQALYPAAPTAAPSDGSASIAGLVTQPTAVNANRSSIYSSPPPIAVNPDGTLATTQPGAGGQGITPMMRSVYSMPPSAVQDVAPQSGNPGLSPDRTSEAILPPPVIRNAAASTSTNPTKPTADATPSKIMPLPGSNVRKLDSKEAAMLANFIASKNQGKDGKLLVQPIQNGSGQ</sequence>
<feature type="region of interest" description="Disordered" evidence="1">
    <location>
        <begin position="168"/>
        <end position="226"/>
    </location>
</feature>
<gene>
    <name evidence="3" type="ORF">GA0061101_105145</name>
</gene>
<feature type="compositionally biased region" description="Polar residues" evidence="1">
    <location>
        <begin position="200"/>
        <end position="209"/>
    </location>
</feature>
<proteinExistence type="predicted"/>
<feature type="transmembrane region" description="Helical" evidence="2">
    <location>
        <begin position="12"/>
        <end position="33"/>
    </location>
</feature>